<protein>
    <submittedName>
        <fullName evidence="1">Uncharacterized protein</fullName>
    </submittedName>
</protein>
<dbReference type="AlphaFoldDB" id="A0A9K3E6B6"/>
<accession>A0A9K3E6B6</accession>
<organism evidence="1 2">
    <name type="scientific">Helianthus annuus</name>
    <name type="common">Common sunflower</name>
    <dbReference type="NCBI Taxonomy" id="4232"/>
    <lineage>
        <taxon>Eukaryota</taxon>
        <taxon>Viridiplantae</taxon>
        <taxon>Streptophyta</taxon>
        <taxon>Embryophyta</taxon>
        <taxon>Tracheophyta</taxon>
        <taxon>Spermatophyta</taxon>
        <taxon>Magnoliopsida</taxon>
        <taxon>eudicotyledons</taxon>
        <taxon>Gunneridae</taxon>
        <taxon>Pentapetalae</taxon>
        <taxon>asterids</taxon>
        <taxon>campanulids</taxon>
        <taxon>Asterales</taxon>
        <taxon>Asteraceae</taxon>
        <taxon>Asteroideae</taxon>
        <taxon>Heliantheae alliance</taxon>
        <taxon>Heliantheae</taxon>
        <taxon>Helianthus</taxon>
    </lineage>
</organism>
<comment type="caution">
    <text evidence="1">The sequence shown here is derived from an EMBL/GenBank/DDBJ whole genome shotgun (WGS) entry which is preliminary data.</text>
</comment>
<evidence type="ECO:0000313" key="1">
    <source>
        <dbReference type="EMBL" id="KAF5767192.1"/>
    </source>
</evidence>
<reference evidence="1" key="2">
    <citation type="submission" date="2020-06" db="EMBL/GenBank/DDBJ databases">
        <title>Helianthus annuus Genome sequencing and assembly Release 2.</title>
        <authorList>
            <person name="Gouzy J."/>
            <person name="Langlade N."/>
            <person name="Munos S."/>
        </authorList>
    </citation>
    <scope>NUCLEOTIDE SEQUENCE</scope>
    <source>
        <tissue evidence="1">Leaves</tissue>
    </source>
</reference>
<dbReference type="Gramene" id="mRNA:HanXRQr2_Chr14g0621481">
    <property type="protein sequence ID" value="mRNA:HanXRQr2_Chr14g0621481"/>
    <property type="gene ID" value="HanXRQr2_Chr14g0621481"/>
</dbReference>
<dbReference type="EMBL" id="MNCJ02000329">
    <property type="protein sequence ID" value="KAF5767192.1"/>
    <property type="molecule type" value="Genomic_DNA"/>
</dbReference>
<gene>
    <name evidence="1" type="ORF">HanXRQr2_Chr14g0621481</name>
</gene>
<reference evidence="1" key="1">
    <citation type="journal article" date="2017" name="Nature">
        <title>The sunflower genome provides insights into oil metabolism, flowering and Asterid evolution.</title>
        <authorList>
            <person name="Badouin H."/>
            <person name="Gouzy J."/>
            <person name="Grassa C.J."/>
            <person name="Murat F."/>
            <person name="Staton S.E."/>
            <person name="Cottret L."/>
            <person name="Lelandais-Briere C."/>
            <person name="Owens G.L."/>
            <person name="Carrere S."/>
            <person name="Mayjonade B."/>
            <person name="Legrand L."/>
            <person name="Gill N."/>
            <person name="Kane N.C."/>
            <person name="Bowers J.E."/>
            <person name="Hubner S."/>
            <person name="Bellec A."/>
            <person name="Berard A."/>
            <person name="Berges H."/>
            <person name="Blanchet N."/>
            <person name="Boniface M.C."/>
            <person name="Brunel D."/>
            <person name="Catrice O."/>
            <person name="Chaidir N."/>
            <person name="Claudel C."/>
            <person name="Donnadieu C."/>
            <person name="Faraut T."/>
            <person name="Fievet G."/>
            <person name="Helmstetter N."/>
            <person name="King M."/>
            <person name="Knapp S.J."/>
            <person name="Lai Z."/>
            <person name="Le Paslier M.C."/>
            <person name="Lippi Y."/>
            <person name="Lorenzon L."/>
            <person name="Mandel J.R."/>
            <person name="Marage G."/>
            <person name="Marchand G."/>
            <person name="Marquand E."/>
            <person name="Bret-Mestries E."/>
            <person name="Morien E."/>
            <person name="Nambeesan S."/>
            <person name="Nguyen T."/>
            <person name="Pegot-Espagnet P."/>
            <person name="Pouilly N."/>
            <person name="Raftis F."/>
            <person name="Sallet E."/>
            <person name="Schiex T."/>
            <person name="Thomas J."/>
            <person name="Vandecasteele C."/>
            <person name="Vares D."/>
            <person name="Vear F."/>
            <person name="Vautrin S."/>
            <person name="Crespi M."/>
            <person name="Mangin B."/>
            <person name="Burke J.M."/>
            <person name="Salse J."/>
            <person name="Munos S."/>
            <person name="Vincourt P."/>
            <person name="Rieseberg L.H."/>
            <person name="Langlade N.B."/>
        </authorList>
    </citation>
    <scope>NUCLEOTIDE SEQUENCE</scope>
    <source>
        <tissue evidence="1">Leaves</tissue>
    </source>
</reference>
<name>A0A9K3E6B6_HELAN</name>
<dbReference type="Proteomes" id="UP000215914">
    <property type="component" value="Unassembled WGS sequence"/>
</dbReference>
<keyword evidence="2" id="KW-1185">Reference proteome</keyword>
<proteinExistence type="predicted"/>
<evidence type="ECO:0000313" key="2">
    <source>
        <dbReference type="Proteomes" id="UP000215914"/>
    </source>
</evidence>
<sequence>MSCTKCFSTCTLTPFRYLHCHGYSGESDIKGSLSTLVSLARC</sequence>